<keyword evidence="3 8" id="KW-0813">Transport</keyword>
<dbReference type="NCBIfam" id="TIGR00835">
    <property type="entry name" value="agcS"/>
    <property type="match status" value="1"/>
</dbReference>
<feature type="transmembrane region" description="Helical" evidence="8">
    <location>
        <begin position="163"/>
        <end position="182"/>
    </location>
</feature>
<dbReference type="Proteomes" id="UP000175669">
    <property type="component" value="Unassembled WGS sequence"/>
</dbReference>
<feature type="transmembrane region" description="Helical" evidence="8">
    <location>
        <begin position="425"/>
        <end position="449"/>
    </location>
</feature>
<keyword evidence="5 8" id="KW-0812">Transmembrane</keyword>
<dbReference type="OrthoDB" id="9806926at2"/>
<keyword evidence="6 8" id="KW-1133">Transmembrane helix</keyword>
<keyword evidence="4" id="KW-1003">Cell membrane</keyword>
<sequence>MDELFRTVNNLFAFIAPVSNAVWDFPTQFGWYQAVPLLGEMSFAVILLLGIGVYFTIRTRGVQWLSLTRAIPIMRRRQIDQTGISATASFMLGLAMRAGPGNIVGVTGAITVGGPGALFWMWIAALFGMATAFMESVLAQLFKEKKNNEYVGGLPFYGRRIINNKRFVGVFLSVAFMTYALFNVPVQTFNVFTAIGMIADTATGTSFERQSPLYYVIAIIMVTSCAWLILGGIRRVTAYTNYLVPIKATVFCGISLLIVLINFPLLPSFFSAVVYGAFDPDALFGGAMGVALAEGVRRGLMSNEAGQGTITMAAAAADNNHPCEQGLVQSLGVFFDTIIICTLTGFIVVLAHLWTDSASSAQWAADSASRIGTYLASVEALVPAVVANTVIIILAACYCLFAFTTLLGMISFAEISANFISRSNAFILGVRIAGSLVFVPFGALTVLAGLELGNLWTITDLTNIIMVYLNIPILLLGAPLVYKALAHYRATNGGKFISADIGLETEHWTHDNQKHL</sequence>
<dbReference type="PROSITE" id="PS00873">
    <property type="entry name" value="NA_ALANINE_SYMP"/>
    <property type="match status" value="1"/>
</dbReference>
<feature type="transmembrane region" description="Helical" evidence="8">
    <location>
        <begin position="78"/>
        <end position="99"/>
    </location>
</feature>
<keyword evidence="8" id="KW-0997">Cell inner membrane</keyword>
<feature type="transmembrane region" description="Helical" evidence="8">
    <location>
        <begin position="34"/>
        <end position="57"/>
    </location>
</feature>
<dbReference type="STRING" id="1524254.PHACT_10940"/>
<organism evidence="9 10">
    <name type="scientific">Pseudohongiella acticola</name>
    <dbReference type="NCBI Taxonomy" id="1524254"/>
    <lineage>
        <taxon>Bacteria</taxon>
        <taxon>Pseudomonadati</taxon>
        <taxon>Pseudomonadota</taxon>
        <taxon>Gammaproteobacteria</taxon>
        <taxon>Pseudomonadales</taxon>
        <taxon>Pseudohongiellaceae</taxon>
        <taxon>Pseudohongiella</taxon>
    </lineage>
</organism>
<evidence type="ECO:0000313" key="10">
    <source>
        <dbReference type="Proteomes" id="UP000175669"/>
    </source>
</evidence>
<comment type="similarity">
    <text evidence="2 8">Belongs to the alanine or glycine:cation symporter (AGCS) (TC 2.A.25) family.</text>
</comment>
<dbReference type="Pfam" id="PF01235">
    <property type="entry name" value="Na_Ala_symp"/>
    <property type="match status" value="1"/>
</dbReference>
<gene>
    <name evidence="9" type="ORF">PHACT_10940</name>
</gene>
<evidence type="ECO:0000256" key="1">
    <source>
        <dbReference type="ARBA" id="ARBA00004651"/>
    </source>
</evidence>
<proteinExistence type="inferred from homology"/>
<keyword evidence="9" id="KW-0808">Transferase</keyword>
<feature type="transmembrane region" description="Helical" evidence="8">
    <location>
        <begin position="333"/>
        <end position="354"/>
    </location>
</feature>
<dbReference type="GO" id="GO:0005283">
    <property type="term" value="F:amino acid:sodium symporter activity"/>
    <property type="evidence" value="ECO:0007669"/>
    <property type="project" value="InterPro"/>
</dbReference>
<comment type="caution">
    <text evidence="9">The sequence shown here is derived from an EMBL/GenBank/DDBJ whole genome shotgun (WGS) entry which is preliminary data.</text>
</comment>
<keyword evidence="9" id="KW-0328">Glycosyltransferase</keyword>
<feature type="transmembrane region" description="Helical" evidence="8">
    <location>
        <begin position="390"/>
        <end position="413"/>
    </location>
</feature>
<feature type="transmembrane region" description="Helical" evidence="8">
    <location>
        <begin position="461"/>
        <end position="482"/>
    </location>
</feature>
<comment type="subcellular location">
    <subcellularLocation>
        <location evidence="8">Cell inner membrane</location>
        <topology evidence="8">Multi-pass membrane protein</topology>
    </subcellularLocation>
    <subcellularLocation>
        <location evidence="1">Cell membrane</location>
        <topology evidence="1">Multi-pass membrane protein</topology>
    </subcellularLocation>
</comment>
<accession>A0A1E8CMQ8</accession>
<dbReference type="RefSeq" id="WP_070117802.1">
    <property type="nucleotide sequence ID" value="NZ_CAXATG010000003.1"/>
</dbReference>
<protein>
    <submittedName>
        <fullName evidence="9">Amidophosphoribosyltransferase</fullName>
    </submittedName>
</protein>
<evidence type="ECO:0000256" key="3">
    <source>
        <dbReference type="ARBA" id="ARBA00022448"/>
    </source>
</evidence>
<evidence type="ECO:0000256" key="2">
    <source>
        <dbReference type="ARBA" id="ARBA00009261"/>
    </source>
</evidence>
<dbReference type="InterPro" id="IPR001463">
    <property type="entry name" value="Na/Ala_symport"/>
</dbReference>
<evidence type="ECO:0000256" key="5">
    <source>
        <dbReference type="ARBA" id="ARBA00022692"/>
    </source>
</evidence>
<evidence type="ECO:0000256" key="8">
    <source>
        <dbReference type="RuleBase" id="RU363064"/>
    </source>
</evidence>
<keyword evidence="10" id="KW-1185">Reference proteome</keyword>
<dbReference type="EMBL" id="MASR01000001">
    <property type="protein sequence ID" value="OFE13585.1"/>
    <property type="molecule type" value="Genomic_DNA"/>
</dbReference>
<dbReference type="PANTHER" id="PTHR30330:SF1">
    <property type="entry name" value="AMINO-ACID CARRIER PROTEIN ALST"/>
    <property type="match status" value="1"/>
</dbReference>
<dbReference type="GO" id="GO:0016757">
    <property type="term" value="F:glycosyltransferase activity"/>
    <property type="evidence" value="ECO:0007669"/>
    <property type="project" value="UniProtKB-KW"/>
</dbReference>
<evidence type="ECO:0000256" key="7">
    <source>
        <dbReference type="ARBA" id="ARBA00023136"/>
    </source>
</evidence>
<feature type="transmembrane region" description="Helical" evidence="8">
    <location>
        <begin position="119"/>
        <end position="142"/>
    </location>
</feature>
<dbReference type="PRINTS" id="PR00175">
    <property type="entry name" value="NAALASMPORT"/>
</dbReference>
<name>A0A1E8CMQ8_9GAMM</name>
<feature type="transmembrane region" description="Helical" evidence="8">
    <location>
        <begin position="213"/>
        <end position="230"/>
    </location>
</feature>
<evidence type="ECO:0000256" key="6">
    <source>
        <dbReference type="ARBA" id="ARBA00022989"/>
    </source>
</evidence>
<dbReference type="GO" id="GO:0005886">
    <property type="term" value="C:plasma membrane"/>
    <property type="evidence" value="ECO:0007669"/>
    <property type="project" value="UniProtKB-SubCell"/>
</dbReference>
<dbReference type="PANTHER" id="PTHR30330">
    <property type="entry name" value="AGSS FAMILY TRANSPORTER, SODIUM-ALANINE"/>
    <property type="match status" value="1"/>
</dbReference>
<reference evidence="10" key="1">
    <citation type="submission" date="2016-07" db="EMBL/GenBank/DDBJ databases">
        <authorList>
            <person name="Florea S."/>
            <person name="Webb J.S."/>
            <person name="Jaromczyk J."/>
            <person name="Schardl C.L."/>
        </authorList>
    </citation>
    <scope>NUCLEOTIDE SEQUENCE [LARGE SCALE GENOMIC DNA]</scope>
    <source>
        <strain evidence="10">KCTC 42131</strain>
    </source>
</reference>
<evidence type="ECO:0000313" key="9">
    <source>
        <dbReference type="EMBL" id="OFE13585.1"/>
    </source>
</evidence>
<keyword evidence="7 8" id="KW-0472">Membrane</keyword>
<evidence type="ECO:0000256" key="4">
    <source>
        <dbReference type="ARBA" id="ARBA00022475"/>
    </source>
</evidence>
<dbReference type="AlphaFoldDB" id="A0A1E8CMQ8"/>
<keyword evidence="8" id="KW-0769">Symport</keyword>